<dbReference type="EMBL" id="JASHID010000002">
    <property type="protein sequence ID" value="MDI9863394.1"/>
    <property type="molecule type" value="Genomic_DNA"/>
</dbReference>
<evidence type="ECO:0000259" key="7">
    <source>
        <dbReference type="Pfam" id="PF07980"/>
    </source>
</evidence>
<evidence type="ECO:0000313" key="10">
    <source>
        <dbReference type="Proteomes" id="UP001236569"/>
    </source>
</evidence>
<reference evidence="9 10" key="1">
    <citation type="submission" date="2023-05" db="EMBL/GenBank/DDBJ databases">
        <title>Novel species of genus Flectobacillus isolated from stream in China.</title>
        <authorList>
            <person name="Lu H."/>
        </authorList>
    </citation>
    <scope>NUCLEOTIDE SEQUENCE [LARGE SCALE GENOMIC DNA]</scope>
    <source>
        <strain evidence="9 10">DC10W</strain>
    </source>
</reference>
<dbReference type="InterPro" id="IPR033985">
    <property type="entry name" value="SusD-like_N"/>
</dbReference>
<feature type="signal peptide" evidence="6">
    <location>
        <begin position="1"/>
        <end position="23"/>
    </location>
</feature>
<gene>
    <name evidence="9" type="ORF">QM480_03595</name>
</gene>
<comment type="caution">
    <text evidence="9">The sequence shown here is derived from an EMBL/GenBank/DDBJ whole genome shotgun (WGS) entry which is preliminary data.</text>
</comment>
<evidence type="ECO:0000256" key="6">
    <source>
        <dbReference type="SAM" id="SignalP"/>
    </source>
</evidence>
<keyword evidence="4" id="KW-0472">Membrane</keyword>
<dbReference type="PROSITE" id="PS51257">
    <property type="entry name" value="PROKAR_LIPOPROTEIN"/>
    <property type="match status" value="1"/>
</dbReference>
<evidence type="ECO:0000259" key="8">
    <source>
        <dbReference type="Pfam" id="PF14322"/>
    </source>
</evidence>
<accession>A0ABT6YIZ1</accession>
<keyword evidence="5" id="KW-0998">Cell outer membrane</keyword>
<evidence type="ECO:0000256" key="2">
    <source>
        <dbReference type="ARBA" id="ARBA00006275"/>
    </source>
</evidence>
<dbReference type="Pfam" id="PF07980">
    <property type="entry name" value="SusD_RagB"/>
    <property type="match status" value="1"/>
</dbReference>
<dbReference type="InterPro" id="IPR012944">
    <property type="entry name" value="SusD_RagB_dom"/>
</dbReference>
<comment type="similarity">
    <text evidence="2">Belongs to the SusD family.</text>
</comment>
<dbReference type="RefSeq" id="WP_283368694.1">
    <property type="nucleotide sequence ID" value="NZ_JASHID010000002.1"/>
</dbReference>
<evidence type="ECO:0000256" key="3">
    <source>
        <dbReference type="ARBA" id="ARBA00022729"/>
    </source>
</evidence>
<dbReference type="InterPro" id="IPR011990">
    <property type="entry name" value="TPR-like_helical_dom_sf"/>
</dbReference>
<comment type="subcellular location">
    <subcellularLocation>
        <location evidence="1">Cell outer membrane</location>
    </subcellularLocation>
</comment>
<dbReference type="SUPFAM" id="SSF48452">
    <property type="entry name" value="TPR-like"/>
    <property type="match status" value="1"/>
</dbReference>
<feature type="chain" id="PRO_5046823147" evidence="6">
    <location>
        <begin position="24"/>
        <end position="575"/>
    </location>
</feature>
<dbReference type="Pfam" id="PF14322">
    <property type="entry name" value="SusD-like_3"/>
    <property type="match status" value="1"/>
</dbReference>
<proteinExistence type="inferred from homology"/>
<keyword evidence="3 6" id="KW-0732">Signal</keyword>
<evidence type="ECO:0000256" key="5">
    <source>
        <dbReference type="ARBA" id="ARBA00023237"/>
    </source>
</evidence>
<sequence length="575" mass="65948">MKSKKIYIKIALAALLFTGVSCNDLVDMKPINEISDADYWKTPDQFRLAANEFYTYLRSFSDILNDMPHADRRSDIMYVSGGSTFSNGSNTVPSSDGNWNTAYTRIRATNYLIERANTYTQPNDIKTFVAEAKFFRAYTYFDLLQQFGEVPIVTKTLTTTSSELTSPQNSREEVVNLIVQDLEAAITDLPLENAIAASDKGRISKGAAQAFLSRVALYEGTWQKFRGNTARANTLLDKAISNGDEVIKSTQYELFAPTALGDSAQKYMFILENQQSNPANITKAANKEYILANRYDFNLRQIRMNVTKATLNNVYWVTRKFASMYLCSDGLPIEKSPQFQGYKTTTSEYQNRDNRMQYTMMVDGRYYWNNQNPGARVTWKGDAIDIANSNGKYKSNSNTGYATQKWATERRLDDNQEAYDYPVIRYAEVLLNYAEAVYERNGTISDLDLNRSLNVVRNRVNKSMPKLSNAFVATNGLDMRTEIRRERTIELYFEGFRRDDLIRWKTAEIEMPIDIQGIQWTGTAYETYWPSIKNNVVNGVYRIETGRKWQEKNYLLPIPSQQIQLNPNLKQNAGW</sequence>
<feature type="domain" description="RagB/SusD" evidence="7">
    <location>
        <begin position="297"/>
        <end position="575"/>
    </location>
</feature>
<dbReference type="Proteomes" id="UP001236569">
    <property type="component" value="Unassembled WGS sequence"/>
</dbReference>
<organism evidence="9 10">
    <name type="scientific">Flectobacillus longus</name>
    <dbReference type="NCBI Taxonomy" id="2984207"/>
    <lineage>
        <taxon>Bacteria</taxon>
        <taxon>Pseudomonadati</taxon>
        <taxon>Bacteroidota</taxon>
        <taxon>Cytophagia</taxon>
        <taxon>Cytophagales</taxon>
        <taxon>Flectobacillaceae</taxon>
        <taxon>Flectobacillus</taxon>
    </lineage>
</organism>
<dbReference type="Gene3D" id="1.25.40.390">
    <property type="match status" value="1"/>
</dbReference>
<name>A0ABT6YIZ1_9BACT</name>
<evidence type="ECO:0000256" key="1">
    <source>
        <dbReference type="ARBA" id="ARBA00004442"/>
    </source>
</evidence>
<keyword evidence="10" id="KW-1185">Reference proteome</keyword>
<evidence type="ECO:0000313" key="9">
    <source>
        <dbReference type="EMBL" id="MDI9863394.1"/>
    </source>
</evidence>
<feature type="domain" description="SusD-like N-terminal" evidence="8">
    <location>
        <begin position="97"/>
        <end position="217"/>
    </location>
</feature>
<protein>
    <submittedName>
        <fullName evidence="9">RagB/SusD family nutrient uptake outer membrane protein</fullName>
    </submittedName>
</protein>
<evidence type="ECO:0000256" key="4">
    <source>
        <dbReference type="ARBA" id="ARBA00023136"/>
    </source>
</evidence>